<dbReference type="PRINTS" id="PR00081">
    <property type="entry name" value="GDHRDH"/>
</dbReference>
<dbReference type="SUPFAM" id="SSF51735">
    <property type="entry name" value="NAD(P)-binding Rossmann-fold domains"/>
    <property type="match status" value="1"/>
</dbReference>
<accession>A0A6J5GUI7</accession>
<comment type="similarity">
    <text evidence="1 3">Belongs to the short-chain dehydrogenases/reductases (SDR) family.</text>
</comment>
<dbReference type="PROSITE" id="PS00061">
    <property type="entry name" value="ADH_SHORT"/>
    <property type="match status" value="1"/>
</dbReference>
<dbReference type="CDD" id="cd05374">
    <property type="entry name" value="17beta-HSD-like_SDR_c"/>
    <property type="match status" value="1"/>
</dbReference>
<dbReference type="InterPro" id="IPR002347">
    <property type="entry name" value="SDR_fam"/>
</dbReference>
<reference evidence="4 5" key="1">
    <citation type="submission" date="2020-04" db="EMBL/GenBank/DDBJ databases">
        <authorList>
            <person name="De Canck E."/>
        </authorList>
    </citation>
    <scope>NUCLEOTIDE SEQUENCE [LARGE SCALE GENOMIC DNA]</scope>
    <source>
        <strain evidence="4 5">LMG 27177</strain>
    </source>
</reference>
<dbReference type="RefSeq" id="WP_175165217.1">
    <property type="nucleotide sequence ID" value="NZ_CADIKI010000023.1"/>
</dbReference>
<evidence type="ECO:0000256" key="2">
    <source>
        <dbReference type="ARBA" id="ARBA00023002"/>
    </source>
</evidence>
<evidence type="ECO:0000256" key="3">
    <source>
        <dbReference type="RuleBase" id="RU000363"/>
    </source>
</evidence>
<dbReference type="AlphaFoldDB" id="A0A6J5GUI7"/>
<dbReference type="Pfam" id="PF00106">
    <property type="entry name" value="adh_short"/>
    <property type="match status" value="1"/>
</dbReference>
<sequence length="277" mass="29887">MSSSRTMLITGVSSGFGRALAQEALAAGYRVVGTVRSEQAKQSFEALNAASAFGRILDVTDFDSIGNVVNEIEANVGPLDVLVNNAGYGHEGVMEESSLVEMRRQFDVNVFGAVAVMKSVLPFMRERRRGHILNITSMGGFITMPGIAYYCGSKFALEGISEVLGKEVKPFGIRVTAVAPGSFRTEWAGRSMVRTPRSIPDYDSLFDPIRKGREEKSGRQLGDPAKAARAMLSIIESDAPPSHLLLGSDALGLVREKLSSLSAEFDTWESITRSTDG</sequence>
<keyword evidence="5" id="KW-1185">Reference proteome</keyword>
<gene>
    <name evidence="4" type="primary">hcaB_5</name>
    <name evidence="4" type="ORF">LMG27177_06090</name>
</gene>
<dbReference type="PRINTS" id="PR00080">
    <property type="entry name" value="SDRFAMILY"/>
</dbReference>
<evidence type="ECO:0000256" key="1">
    <source>
        <dbReference type="ARBA" id="ARBA00006484"/>
    </source>
</evidence>
<dbReference type="InterPro" id="IPR051911">
    <property type="entry name" value="SDR_oxidoreductase"/>
</dbReference>
<protein>
    <submittedName>
        <fullName evidence="4">3-phenylpropionate-dihydrodiol/cinnamic acid-dihydrodiol dehydrogenase</fullName>
        <ecNumber evidence="4">1.3.1.87</ecNumber>
    </submittedName>
</protein>
<dbReference type="InterPro" id="IPR020904">
    <property type="entry name" value="Sc_DH/Rdtase_CS"/>
</dbReference>
<dbReference type="PANTHER" id="PTHR43976">
    <property type="entry name" value="SHORT CHAIN DEHYDROGENASE"/>
    <property type="match status" value="1"/>
</dbReference>
<proteinExistence type="inferred from homology"/>
<dbReference type="EMBL" id="CADIKI010000023">
    <property type="protein sequence ID" value="CAB3806490.1"/>
    <property type="molecule type" value="Genomic_DNA"/>
</dbReference>
<dbReference type="InterPro" id="IPR036291">
    <property type="entry name" value="NAD(P)-bd_dom_sf"/>
</dbReference>
<dbReference type="EC" id="1.3.1.87" evidence="4"/>
<organism evidence="4 5">
    <name type="scientific">Paraburkholderia fynbosensis</name>
    <dbReference type="NCBI Taxonomy" id="1200993"/>
    <lineage>
        <taxon>Bacteria</taxon>
        <taxon>Pseudomonadati</taxon>
        <taxon>Pseudomonadota</taxon>
        <taxon>Betaproteobacteria</taxon>
        <taxon>Burkholderiales</taxon>
        <taxon>Burkholderiaceae</taxon>
        <taxon>Paraburkholderia</taxon>
    </lineage>
</organism>
<keyword evidence="2 4" id="KW-0560">Oxidoreductase</keyword>
<dbReference type="Proteomes" id="UP000494252">
    <property type="component" value="Unassembled WGS sequence"/>
</dbReference>
<dbReference type="Gene3D" id="3.40.50.720">
    <property type="entry name" value="NAD(P)-binding Rossmann-like Domain"/>
    <property type="match status" value="1"/>
</dbReference>
<dbReference type="PANTHER" id="PTHR43976:SF16">
    <property type="entry name" value="SHORT-CHAIN DEHYDROGENASE_REDUCTASE FAMILY PROTEIN"/>
    <property type="match status" value="1"/>
</dbReference>
<dbReference type="NCBIfam" id="NF004824">
    <property type="entry name" value="PRK06180.1"/>
    <property type="match status" value="1"/>
</dbReference>
<name>A0A6J5GUI7_9BURK</name>
<dbReference type="GO" id="GO:0018498">
    <property type="term" value="F:2,3-dihydroxy-2,3-dihydro-phenylpropionate dehydrogenase activity"/>
    <property type="evidence" value="ECO:0007669"/>
    <property type="project" value="UniProtKB-EC"/>
</dbReference>
<evidence type="ECO:0000313" key="5">
    <source>
        <dbReference type="Proteomes" id="UP000494252"/>
    </source>
</evidence>
<evidence type="ECO:0000313" key="4">
    <source>
        <dbReference type="EMBL" id="CAB3806490.1"/>
    </source>
</evidence>